<dbReference type="RefSeq" id="WP_353865185.1">
    <property type="nucleotide sequence ID" value="NZ_CP088295.1"/>
</dbReference>
<reference evidence="6" key="1">
    <citation type="submission" date="2021-11" db="EMBL/GenBank/DDBJ databases">
        <title>Cultivation dependent microbiological survey of springs from the worlds oldest radium mine currently devoted to the extraction of radon-saturated water.</title>
        <authorList>
            <person name="Kapinusova G."/>
            <person name="Smrhova T."/>
            <person name="Strejcek M."/>
            <person name="Suman J."/>
            <person name="Jani K."/>
            <person name="Pajer P."/>
            <person name="Uhlik O."/>
        </authorList>
    </citation>
    <scope>NUCLEOTIDE SEQUENCE [LARGE SCALE GENOMIC DNA]</scope>
    <source>
        <strain evidence="6">J379</strain>
    </source>
</reference>
<dbReference type="PANTHER" id="PTHR39190:SF1">
    <property type="entry name" value="FLAGELLAR ASSEMBLY FACTOR FLIW"/>
    <property type="match status" value="1"/>
</dbReference>
<gene>
    <name evidence="4 5" type="primary">fliW</name>
    <name evidence="5" type="ORF">LRS13_04030</name>
</gene>
<keyword evidence="1 4" id="KW-0963">Cytoplasm</keyword>
<keyword evidence="4" id="KW-0143">Chaperone</keyword>
<keyword evidence="5" id="KW-0966">Cell projection</keyword>
<dbReference type="Pfam" id="PF02623">
    <property type="entry name" value="FliW"/>
    <property type="match status" value="1"/>
</dbReference>
<keyword evidence="5" id="KW-0969">Cilium</keyword>
<dbReference type="SUPFAM" id="SSF141457">
    <property type="entry name" value="BH3618-like"/>
    <property type="match status" value="1"/>
</dbReference>
<keyword evidence="2 4" id="KW-1005">Bacterial flagellum biogenesis</keyword>
<comment type="subunit">
    <text evidence="4">Interacts with translational regulator CsrA and flagellin(s).</text>
</comment>
<comment type="function">
    <text evidence="4">Acts as an anti-CsrA protein, binds CsrA and prevents it from repressing translation of its target genes, one of which is flagellin. Binds to flagellin and participates in the assembly of the flagellum.</text>
</comment>
<keyword evidence="6" id="KW-1185">Reference proteome</keyword>
<keyword evidence="5" id="KW-0282">Flagellum</keyword>
<evidence type="ECO:0000256" key="2">
    <source>
        <dbReference type="ARBA" id="ARBA00022795"/>
    </source>
</evidence>
<dbReference type="HAMAP" id="MF_01185">
    <property type="entry name" value="FliW"/>
    <property type="match status" value="1"/>
</dbReference>
<dbReference type="InterPro" id="IPR003775">
    <property type="entry name" value="Flagellar_assembly_factor_FliW"/>
</dbReference>
<name>A0ABY5PJG6_9ACTN</name>
<comment type="similarity">
    <text evidence="4">Belongs to the FliW family.</text>
</comment>
<proteinExistence type="inferred from homology"/>
<dbReference type="EMBL" id="CP088295">
    <property type="protein sequence ID" value="UUY04707.1"/>
    <property type="molecule type" value="Genomic_DNA"/>
</dbReference>
<sequence>MQALVLESTRFGQLEIPAEAALDFPNGLIGLGGHRYALLARSDESAFVWLHSLEDPALAIPVTVPWRFFPDYEVELSDDEAERLGVTDPEETQVYVTVRAADTLEGFSANLRAPILVVENRGFQVINQAKDAPVRCPLFQPGMSPGSEEQAA</sequence>
<evidence type="ECO:0000256" key="3">
    <source>
        <dbReference type="ARBA" id="ARBA00022845"/>
    </source>
</evidence>
<evidence type="ECO:0000313" key="5">
    <source>
        <dbReference type="EMBL" id="UUY04707.1"/>
    </source>
</evidence>
<evidence type="ECO:0000256" key="1">
    <source>
        <dbReference type="ARBA" id="ARBA00022490"/>
    </source>
</evidence>
<organism evidence="5 6">
    <name type="scientific">Svornostia abyssi</name>
    <dbReference type="NCBI Taxonomy" id="2898438"/>
    <lineage>
        <taxon>Bacteria</taxon>
        <taxon>Bacillati</taxon>
        <taxon>Actinomycetota</taxon>
        <taxon>Thermoleophilia</taxon>
        <taxon>Solirubrobacterales</taxon>
        <taxon>Baekduiaceae</taxon>
        <taxon>Svornostia</taxon>
    </lineage>
</organism>
<dbReference type="Proteomes" id="UP001058860">
    <property type="component" value="Chromosome"/>
</dbReference>
<dbReference type="PANTHER" id="PTHR39190">
    <property type="entry name" value="FLAGELLAR ASSEMBLY FACTOR FLIW"/>
    <property type="match status" value="1"/>
</dbReference>
<keyword evidence="3 4" id="KW-0810">Translation regulation</keyword>
<protein>
    <recommendedName>
        <fullName evidence="4">Flagellar assembly factor FliW</fullName>
    </recommendedName>
</protein>
<comment type="subcellular location">
    <subcellularLocation>
        <location evidence="4">Cytoplasm</location>
    </subcellularLocation>
</comment>
<evidence type="ECO:0000256" key="4">
    <source>
        <dbReference type="HAMAP-Rule" id="MF_01185"/>
    </source>
</evidence>
<evidence type="ECO:0000313" key="6">
    <source>
        <dbReference type="Proteomes" id="UP001058860"/>
    </source>
</evidence>
<dbReference type="Gene3D" id="2.30.290.10">
    <property type="entry name" value="BH3618-like"/>
    <property type="match status" value="1"/>
</dbReference>
<accession>A0ABY5PJG6</accession>
<dbReference type="InterPro" id="IPR024046">
    <property type="entry name" value="Flagellar_assmbl_FliW_dom_sf"/>
</dbReference>